<feature type="compositionally biased region" description="Low complexity" evidence="1">
    <location>
        <begin position="116"/>
        <end position="135"/>
    </location>
</feature>
<feature type="compositionally biased region" description="Basic residues" evidence="1">
    <location>
        <begin position="149"/>
        <end position="161"/>
    </location>
</feature>
<accession>A0A0L0SYV0</accession>
<protein>
    <submittedName>
        <fullName evidence="2">Uncharacterized protein</fullName>
    </submittedName>
</protein>
<evidence type="ECO:0000313" key="2">
    <source>
        <dbReference type="EMBL" id="KNE67580.1"/>
    </source>
</evidence>
<reference evidence="3" key="2">
    <citation type="submission" date="2009-11" db="EMBL/GenBank/DDBJ databases">
        <title>The Genome Sequence of Allomyces macrogynus strain ATCC 38327.</title>
        <authorList>
            <consortium name="The Broad Institute Genome Sequencing Platform"/>
            <person name="Russ C."/>
            <person name="Cuomo C."/>
            <person name="Shea T."/>
            <person name="Young S.K."/>
            <person name="Zeng Q."/>
            <person name="Koehrsen M."/>
            <person name="Haas B."/>
            <person name="Borodovsky M."/>
            <person name="Guigo R."/>
            <person name="Alvarado L."/>
            <person name="Berlin A."/>
            <person name="Borenstein D."/>
            <person name="Chen Z."/>
            <person name="Engels R."/>
            <person name="Freedman E."/>
            <person name="Gellesch M."/>
            <person name="Goldberg J."/>
            <person name="Griggs A."/>
            <person name="Gujja S."/>
            <person name="Heiman D."/>
            <person name="Hepburn T."/>
            <person name="Howarth C."/>
            <person name="Jen D."/>
            <person name="Larson L."/>
            <person name="Lewis B."/>
            <person name="Mehta T."/>
            <person name="Park D."/>
            <person name="Pearson M."/>
            <person name="Roberts A."/>
            <person name="Saif S."/>
            <person name="Shenoy N."/>
            <person name="Sisk P."/>
            <person name="Stolte C."/>
            <person name="Sykes S."/>
            <person name="Walk T."/>
            <person name="White J."/>
            <person name="Yandava C."/>
            <person name="Burger G."/>
            <person name="Gray M.W."/>
            <person name="Holland P.W.H."/>
            <person name="King N."/>
            <person name="Lang F.B.F."/>
            <person name="Roger A.J."/>
            <person name="Ruiz-Trillo I."/>
            <person name="Lander E."/>
            <person name="Nusbaum C."/>
        </authorList>
    </citation>
    <scope>NUCLEOTIDE SEQUENCE [LARGE SCALE GENOMIC DNA]</scope>
    <source>
        <strain evidence="3">ATCC 38327</strain>
    </source>
</reference>
<name>A0A0L0SYV0_ALLM3</name>
<feature type="region of interest" description="Disordered" evidence="1">
    <location>
        <begin position="292"/>
        <end position="315"/>
    </location>
</feature>
<proteinExistence type="predicted"/>
<dbReference type="Proteomes" id="UP000054350">
    <property type="component" value="Unassembled WGS sequence"/>
</dbReference>
<reference evidence="2 3" key="1">
    <citation type="submission" date="2009-11" db="EMBL/GenBank/DDBJ databases">
        <title>Annotation of Allomyces macrogynus ATCC 38327.</title>
        <authorList>
            <consortium name="The Broad Institute Genome Sequencing Platform"/>
            <person name="Russ C."/>
            <person name="Cuomo C."/>
            <person name="Burger G."/>
            <person name="Gray M.W."/>
            <person name="Holland P.W.H."/>
            <person name="King N."/>
            <person name="Lang F.B.F."/>
            <person name="Roger A.J."/>
            <person name="Ruiz-Trillo I."/>
            <person name="Young S.K."/>
            <person name="Zeng Q."/>
            <person name="Gargeya S."/>
            <person name="Fitzgerald M."/>
            <person name="Haas B."/>
            <person name="Abouelleil A."/>
            <person name="Alvarado L."/>
            <person name="Arachchi H.M."/>
            <person name="Berlin A."/>
            <person name="Chapman S.B."/>
            <person name="Gearin G."/>
            <person name="Goldberg J."/>
            <person name="Griggs A."/>
            <person name="Gujja S."/>
            <person name="Hansen M."/>
            <person name="Heiman D."/>
            <person name="Howarth C."/>
            <person name="Larimer J."/>
            <person name="Lui A."/>
            <person name="MacDonald P.J.P."/>
            <person name="McCowen C."/>
            <person name="Montmayeur A."/>
            <person name="Murphy C."/>
            <person name="Neiman D."/>
            <person name="Pearson M."/>
            <person name="Priest M."/>
            <person name="Roberts A."/>
            <person name="Saif S."/>
            <person name="Shea T."/>
            <person name="Sisk P."/>
            <person name="Stolte C."/>
            <person name="Sykes S."/>
            <person name="Wortman J."/>
            <person name="Nusbaum C."/>
            <person name="Birren B."/>
        </authorList>
    </citation>
    <scope>NUCLEOTIDE SEQUENCE [LARGE SCALE GENOMIC DNA]</scope>
    <source>
        <strain evidence="2 3">ATCC 38327</strain>
    </source>
</reference>
<keyword evidence="3" id="KW-1185">Reference proteome</keyword>
<dbReference type="AlphaFoldDB" id="A0A0L0SYV0"/>
<gene>
    <name evidence="2" type="ORF">AMAG_12032</name>
</gene>
<feature type="region of interest" description="Disordered" evidence="1">
    <location>
        <begin position="116"/>
        <end position="161"/>
    </location>
</feature>
<organism evidence="2 3">
    <name type="scientific">Allomyces macrogynus (strain ATCC 38327)</name>
    <name type="common">Allomyces javanicus var. macrogynus</name>
    <dbReference type="NCBI Taxonomy" id="578462"/>
    <lineage>
        <taxon>Eukaryota</taxon>
        <taxon>Fungi</taxon>
        <taxon>Fungi incertae sedis</taxon>
        <taxon>Blastocladiomycota</taxon>
        <taxon>Blastocladiomycetes</taxon>
        <taxon>Blastocladiales</taxon>
        <taxon>Blastocladiaceae</taxon>
        <taxon>Allomyces</taxon>
    </lineage>
</organism>
<dbReference type="VEuPathDB" id="FungiDB:AMAG_12032"/>
<dbReference type="EMBL" id="GG745353">
    <property type="protein sequence ID" value="KNE67580.1"/>
    <property type="molecule type" value="Genomic_DNA"/>
</dbReference>
<sequence>MTIATKTLVLAAITFPLWASAIVLALSIGIFVAAPTAVLAAIVGSAPFYLIAGAQNGRQLVEAVFHHFLDQIKAMRWGRGNDDPDFDWKHGYPRARAITTLRVVFDWRSGTYQVSPALRSAPPSPPSSVSGSPGRAHSGSRSLTNGHGHAARRHGLHHHPRLAHPLEDLYRGYGPAIDEREAARRVQERIVLVTMLGPPSTESTPIQVHHVPAAGTRSRRRTRTATADGVPMGIAMQVSDVWVSAGVTSAPVSPLLEGWRLRAGVDSSPADPGMSAVAGKEAVGVVCATQSHTAGGSRVAPSPEDGVAAAWPPPA</sequence>
<evidence type="ECO:0000313" key="3">
    <source>
        <dbReference type="Proteomes" id="UP000054350"/>
    </source>
</evidence>
<evidence type="ECO:0000256" key="1">
    <source>
        <dbReference type="SAM" id="MobiDB-lite"/>
    </source>
</evidence>